<evidence type="ECO:0000313" key="4">
    <source>
        <dbReference type="Proteomes" id="UP000677054"/>
    </source>
</evidence>
<dbReference type="EMBL" id="LR900186">
    <property type="protein sequence ID" value="CAD7244603.1"/>
    <property type="molecule type" value="Genomic_DNA"/>
</dbReference>
<dbReference type="PROSITE" id="PS50054">
    <property type="entry name" value="TYR_PHOSPHATASE_DUAL"/>
    <property type="match status" value="1"/>
</dbReference>
<evidence type="ECO:0000259" key="1">
    <source>
        <dbReference type="PROSITE" id="PS50054"/>
    </source>
</evidence>
<proteinExistence type="predicted"/>
<dbReference type="EMBL" id="CAJPEV010000669">
    <property type="protein sequence ID" value="CAG0887452.1"/>
    <property type="molecule type" value="Genomic_DNA"/>
</dbReference>
<reference evidence="3" key="1">
    <citation type="submission" date="2020-11" db="EMBL/GenBank/DDBJ databases">
        <authorList>
            <person name="Tran Van P."/>
        </authorList>
    </citation>
    <scope>NUCLEOTIDE SEQUENCE</scope>
</reference>
<dbReference type="PANTHER" id="PTHR46377">
    <property type="entry name" value="DUAL SPECIFICITY PROTEIN PHOSPHATASE 19"/>
    <property type="match status" value="1"/>
</dbReference>
<keyword evidence="4" id="KW-1185">Reference proteome</keyword>
<dbReference type="GO" id="GO:0008579">
    <property type="term" value="F:JUN kinase phosphatase activity"/>
    <property type="evidence" value="ECO:0007669"/>
    <property type="project" value="TreeGrafter"/>
</dbReference>
<accession>A0A7R8X5W3</accession>
<dbReference type="SUPFAM" id="SSF52799">
    <property type="entry name" value="(Phosphotyrosine protein) phosphatases II"/>
    <property type="match status" value="2"/>
</dbReference>
<sequence length="613" mass="69658">MQDLEEYCDHALALLDSYSWMHDFRVTDLLVKKVLSSDDFLELINNTTQSDTFLARCQDGSRFLLAAEIKLLPNGCHEKTYPWKYMSPKKIHEVENLLALVKDISQERPLQCIVDIGSGLGYIDHALSATSAVSVLGLECDAVKKSIKFRFCHAPALAFHRVMALSLHSCGDLSSTILKAFVEVEEIDTLLLVPCCYHHMTVHGFPLSSLLRKRRAQLSLYSLRLGAQESPRQWAARDRRLQSARVVFRAVAQLYLQQNGYELKKKRRHGVRDDAMGDFTAYIDAFLAHHELIGADKRTVDEHKTLLLALYHQQEPQLKLVEPFTRLQCHLQPVIESLILVDRFAFLQEQGFTPRILKTTTVVRQASGLTTLECLRSQELLESLPSYSGFVIDDEPDLQLAEVFPRLFVGLQSGGGVFVHCNAGISRAPSVVIAYIMKKRGWSYRQAYDHVFKIRPGIWPNDGFVKQLKEYEKTLKAARSEDVCERKDLLKKQGVTHILCVAASIPWKDKDGYTFVRKEVPMADLPETDLLANLDECFKFIEEGLGRGGGVYVHCMAGISRAPSVVIGFLMKKNQWSYDQAYHHVSNIRVIMPNDGFIRQLVRYEKILTKVTK</sequence>
<protein>
    <submittedName>
        <fullName evidence="3">Uncharacterized protein</fullName>
    </submittedName>
</protein>
<dbReference type="InterPro" id="IPR020422">
    <property type="entry name" value="TYR_PHOSPHATASE_DUAL_dom"/>
</dbReference>
<evidence type="ECO:0000313" key="3">
    <source>
        <dbReference type="EMBL" id="CAD7244603.1"/>
    </source>
</evidence>
<dbReference type="GO" id="GO:0005737">
    <property type="term" value="C:cytoplasm"/>
    <property type="evidence" value="ECO:0007669"/>
    <property type="project" value="TreeGrafter"/>
</dbReference>
<dbReference type="InterPro" id="IPR000340">
    <property type="entry name" value="Dual-sp_phosphatase_cat-dom"/>
</dbReference>
<dbReference type="PROSITE" id="PS50056">
    <property type="entry name" value="TYR_PHOSPHATASE_2"/>
    <property type="match status" value="2"/>
</dbReference>
<dbReference type="OrthoDB" id="10258156at2759"/>
<name>A0A7R8X5W3_9CRUS</name>
<dbReference type="CDD" id="cd14498">
    <property type="entry name" value="DSP"/>
    <property type="match status" value="2"/>
</dbReference>
<dbReference type="InterPro" id="IPR000387">
    <property type="entry name" value="Tyr_Pase_dom"/>
</dbReference>
<organism evidence="3">
    <name type="scientific">Darwinula stevensoni</name>
    <dbReference type="NCBI Taxonomy" id="69355"/>
    <lineage>
        <taxon>Eukaryota</taxon>
        <taxon>Metazoa</taxon>
        <taxon>Ecdysozoa</taxon>
        <taxon>Arthropoda</taxon>
        <taxon>Crustacea</taxon>
        <taxon>Oligostraca</taxon>
        <taxon>Ostracoda</taxon>
        <taxon>Podocopa</taxon>
        <taxon>Podocopida</taxon>
        <taxon>Darwinulocopina</taxon>
        <taxon>Darwinuloidea</taxon>
        <taxon>Darwinulidae</taxon>
        <taxon>Darwinula</taxon>
    </lineage>
</organism>
<dbReference type="Pfam" id="PF13679">
    <property type="entry name" value="Methyltransf_32"/>
    <property type="match status" value="1"/>
</dbReference>
<dbReference type="Gene3D" id="3.90.190.10">
    <property type="entry name" value="Protein tyrosine phosphatase superfamily"/>
    <property type="match status" value="2"/>
</dbReference>
<feature type="domain" description="Tyrosine specific protein phosphatases" evidence="2">
    <location>
        <begin position="528"/>
        <end position="589"/>
    </location>
</feature>
<dbReference type="PANTHER" id="PTHR46377:SF1">
    <property type="entry name" value="DUAL SPECIFICITY PROTEIN PHOSPHATASE 19"/>
    <property type="match status" value="1"/>
</dbReference>
<dbReference type="Proteomes" id="UP000677054">
    <property type="component" value="Unassembled WGS sequence"/>
</dbReference>
<dbReference type="InterPro" id="IPR029021">
    <property type="entry name" value="Prot-tyrosine_phosphatase-like"/>
</dbReference>
<feature type="domain" description="Tyrosine-protein phosphatase" evidence="1">
    <location>
        <begin position="467"/>
        <end position="610"/>
    </location>
</feature>
<dbReference type="AlphaFoldDB" id="A0A7R8X5W3"/>
<gene>
    <name evidence="3" type="ORF">DSTB1V02_LOCUS4497</name>
</gene>
<dbReference type="InterPro" id="IPR025714">
    <property type="entry name" value="Methyltranfer_dom"/>
</dbReference>
<feature type="domain" description="Tyrosine specific protein phosphatases" evidence="2">
    <location>
        <begin position="398"/>
        <end position="458"/>
    </location>
</feature>
<feature type="non-terminal residue" evidence="3">
    <location>
        <position position="613"/>
    </location>
</feature>
<dbReference type="Pfam" id="PF00782">
    <property type="entry name" value="DSPc"/>
    <property type="match status" value="2"/>
</dbReference>
<evidence type="ECO:0000259" key="2">
    <source>
        <dbReference type="PROSITE" id="PS50056"/>
    </source>
</evidence>
<dbReference type="SMART" id="SM00195">
    <property type="entry name" value="DSPc"/>
    <property type="match status" value="2"/>
</dbReference>